<dbReference type="GO" id="GO:0008360">
    <property type="term" value="P:regulation of cell shape"/>
    <property type="evidence" value="ECO:0007669"/>
    <property type="project" value="UniProtKB-UniRule"/>
</dbReference>
<dbReference type="CDD" id="cd13432">
    <property type="entry name" value="LDT_IgD_like_2"/>
    <property type="match status" value="1"/>
</dbReference>
<protein>
    <submittedName>
        <fullName evidence="16">L,D-transpeptidase catalytic domain</fullName>
    </submittedName>
</protein>
<dbReference type="EMBL" id="LR215973">
    <property type="protein sequence ID" value="VFB00502.1"/>
    <property type="molecule type" value="Genomic_DNA"/>
</dbReference>
<feature type="active site" description="Nucleophile" evidence="13">
    <location>
        <position position="259"/>
    </location>
</feature>
<keyword evidence="10" id="KW-0012">Acyltransferase</keyword>
<evidence type="ECO:0000256" key="5">
    <source>
        <dbReference type="ARBA" id="ARBA00022960"/>
    </source>
</evidence>
<dbReference type="Pfam" id="PF17964">
    <property type="entry name" value="Big_10"/>
    <property type="match status" value="1"/>
</dbReference>
<evidence type="ECO:0000256" key="9">
    <source>
        <dbReference type="ARBA" id="ARBA00023288"/>
    </source>
</evidence>
<dbReference type="InterPro" id="IPR038063">
    <property type="entry name" value="Transpep_catalytic_dom"/>
</dbReference>
<dbReference type="InterPro" id="IPR005490">
    <property type="entry name" value="LD_TPept_cat_dom"/>
</dbReference>
<dbReference type="Proteomes" id="UP000290439">
    <property type="component" value="Chromosome"/>
</dbReference>
<name>A0A4U8W3G7_9NOCA</name>
<dbReference type="PANTHER" id="PTHR30582:SF2">
    <property type="entry name" value="L,D-TRANSPEPTIDASE YCIB-RELATED"/>
    <property type="match status" value="1"/>
</dbReference>
<evidence type="ECO:0000256" key="4">
    <source>
        <dbReference type="ARBA" id="ARBA00022729"/>
    </source>
</evidence>
<proteinExistence type="predicted"/>
<dbReference type="GO" id="GO:0071555">
    <property type="term" value="P:cell wall organization"/>
    <property type="evidence" value="ECO:0007669"/>
    <property type="project" value="UniProtKB-UniRule"/>
</dbReference>
<dbReference type="FunFam" id="2.40.440.10:FF:000005">
    <property type="entry name" value="L,D-transpeptidase 2"/>
    <property type="match status" value="1"/>
</dbReference>
<dbReference type="UniPathway" id="UPA00219"/>
<comment type="pathway">
    <text evidence="12">Glycan biosynthesis.</text>
</comment>
<keyword evidence="7" id="KW-0472">Membrane</keyword>
<dbReference type="PROSITE" id="PS52029">
    <property type="entry name" value="LD_TPASE"/>
    <property type="match status" value="1"/>
</dbReference>
<evidence type="ECO:0000256" key="14">
    <source>
        <dbReference type="SAM" id="MobiDB-lite"/>
    </source>
</evidence>
<dbReference type="InterPro" id="IPR041280">
    <property type="entry name" value="Big_10"/>
</dbReference>
<evidence type="ECO:0000256" key="1">
    <source>
        <dbReference type="ARBA" id="ARBA00004752"/>
    </source>
</evidence>
<organism evidence="16 17">
    <name type="scientific">Nocardia cyriacigeorgica</name>
    <dbReference type="NCBI Taxonomy" id="135487"/>
    <lineage>
        <taxon>Bacteria</taxon>
        <taxon>Bacillati</taxon>
        <taxon>Actinomycetota</taxon>
        <taxon>Actinomycetes</taxon>
        <taxon>Mycobacteriales</taxon>
        <taxon>Nocardiaceae</taxon>
        <taxon>Nocardia</taxon>
    </lineage>
</organism>
<evidence type="ECO:0000259" key="15">
    <source>
        <dbReference type="PROSITE" id="PS52029"/>
    </source>
</evidence>
<evidence type="ECO:0000313" key="16">
    <source>
        <dbReference type="EMBL" id="VFB00502.1"/>
    </source>
</evidence>
<evidence type="ECO:0000256" key="10">
    <source>
        <dbReference type="ARBA" id="ARBA00023315"/>
    </source>
</evidence>
<evidence type="ECO:0000256" key="7">
    <source>
        <dbReference type="ARBA" id="ARBA00023136"/>
    </source>
</evidence>
<dbReference type="GO" id="GO:0016746">
    <property type="term" value="F:acyltransferase activity"/>
    <property type="evidence" value="ECO:0007669"/>
    <property type="project" value="UniProtKB-KW"/>
</dbReference>
<keyword evidence="11 13" id="KW-0961">Cell wall biogenesis/degradation</keyword>
<comment type="pathway">
    <text evidence="1 13">Cell wall biogenesis; peptidoglycan biosynthesis.</text>
</comment>
<dbReference type="SUPFAM" id="SSF141523">
    <property type="entry name" value="L,D-transpeptidase catalytic domain-like"/>
    <property type="match status" value="1"/>
</dbReference>
<keyword evidence="5 13" id="KW-0133">Cell shape</keyword>
<dbReference type="InterPro" id="IPR050979">
    <property type="entry name" value="LD-transpeptidase"/>
</dbReference>
<dbReference type="Gene3D" id="2.40.440.10">
    <property type="entry name" value="L,D-transpeptidase catalytic domain-like"/>
    <property type="match status" value="1"/>
</dbReference>
<keyword evidence="3" id="KW-0808">Transferase</keyword>
<dbReference type="Pfam" id="PF03734">
    <property type="entry name" value="YkuD"/>
    <property type="match status" value="1"/>
</dbReference>
<evidence type="ECO:0000256" key="3">
    <source>
        <dbReference type="ARBA" id="ARBA00022679"/>
    </source>
</evidence>
<keyword evidence="9" id="KW-0449">Lipoprotein</keyword>
<keyword evidence="8" id="KW-0564">Palmitate</keyword>
<evidence type="ECO:0000256" key="12">
    <source>
        <dbReference type="ARBA" id="ARBA00060592"/>
    </source>
</evidence>
<keyword evidence="2" id="KW-1003">Cell membrane</keyword>
<evidence type="ECO:0000313" key="17">
    <source>
        <dbReference type="Proteomes" id="UP000290439"/>
    </source>
</evidence>
<dbReference type="Gene3D" id="2.60.40.3710">
    <property type="match status" value="1"/>
</dbReference>
<accession>A0A4U8W3G7</accession>
<dbReference type="CDD" id="cd16913">
    <property type="entry name" value="YkuD_like"/>
    <property type="match status" value="1"/>
</dbReference>
<sequence>MDEEHMYAAKTTESMTTRRRGAHRLRQGVLLTAAIAAAGALLVAPAQAAPHLPSGSAEMATEPVPPQANFAPPTLNPGEGEVVGVAQPIIINFKEPVGDRAAAERAIKITSSNPADGHFYWFSDKQVRWRPNEFWPAETDVVVEAGGSRSAFRIGESLIATADDNTKTITVTRNGEVVKTMPTSMGKPDHETPNGTYIVGEKRREMVMDSSTYGVPIDDPEGYKLDVEYATRISNSGIFVHAAPWSVGQQGVSNVSHGCLNVSTEDAKWFFENVKKGDAVIVQNTAGGTLNQRDGLGDWN</sequence>
<evidence type="ECO:0000256" key="8">
    <source>
        <dbReference type="ARBA" id="ARBA00023139"/>
    </source>
</evidence>
<gene>
    <name evidence="16" type="ORF">NCTC10797_04298</name>
</gene>
<dbReference type="GO" id="GO:0071972">
    <property type="term" value="F:peptidoglycan L,D-transpeptidase activity"/>
    <property type="evidence" value="ECO:0007669"/>
    <property type="project" value="TreeGrafter"/>
</dbReference>
<reference evidence="16 17" key="1">
    <citation type="submission" date="2019-02" db="EMBL/GenBank/DDBJ databases">
        <authorList>
            <consortium name="Pathogen Informatics"/>
        </authorList>
    </citation>
    <scope>NUCLEOTIDE SEQUENCE [LARGE SCALE GENOMIC DNA]</scope>
    <source>
        <strain evidence="16 17">3012STDY6756504</strain>
    </source>
</reference>
<dbReference type="GO" id="GO:0018104">
    <property type="term" value="P:peptidoglycan-protein cross-linking"/>
    <property type="evidence" value="ECO:0007669"/>
    <property type="project" value="TreeGrafter"/>
</dbReference>
<dbReference type="PANTHER" id="PTHR30582">
    <property type="entry name" value="L,D-TRANSPEPTIDASE"/>
    <property type="match status" value="1"/>
</dbReference>
<feature type="region of interest" description="Disordered" evidence="14">
    <location>
        <begin position="1"/>
        <end position="21"/>
    </location>
</feature>
<evidence type="ECO:0000256" key="13">
    <source>
        <dbReference type="PROSITE-ProRule" id="PRU01373"/>
    </source>
</evidence>
<dbReference type="AlphaFoldDB" id="A0A4U8W3G7"/>
<dbReference type="GO" id="GO:0005576">
    <property type="term" value="C:extracellular region"/>
    <property type="evidence" value="ECO:0007669"/>
    <property type="project" value="TreeGrafter"/>
</dbReference>
<feature type="active site" description="Proton donor/acceptor" evidence="13">
    <location>
        <position position="241"/>
    </location>
</feature>
<keyword evidence="4" id="KW-0732">Signal</keyword>
<evidence type="ECO:0000256" key="11">
    <source>
        <dbReference type="ARBA" id="ARBA00023316"/>
    </source>
</evidence>
<evidence type="ECO:0000256" key="2">
    <source>
        <dbReference type="ARBA" id="ARBA00022475"/>
    </source>
</evidence>
<feature type="domain" description="L,D-TPase catalytic" evidence="15">
    <location>
        <begin position="158"/>
        <end position="283"/>
    </location>
</feature>
<evidence type="ECO:0000256" key="6">
    <source>
        <dbReference type="ARBA" id="ARBA00022984"/>
    </source>
</evidence>
<keyword evidence="6 13" id="KW-0573">Peptidoglycan synthesis</keyword>